<evidence type="ECO:0000313" key="3">
    <source>
        <dbReference type="EMBL" id="QHB53167.1"/>
    </source>
</evidence>
<sequence length="150" mass="16204">MVKEISSGFNWAQAAGVLWLIAAVIGTIYKQLHPLITTKINSEKNGQVKQALQLADQLAAVIVPEMAVMAGLSKAERKKEAIRFLSDKLMANGFKISQETLSATIEKAYQEYKHVTQGDNHLPTADASKSVTPKQSAGTNTPQQSSAHGK</sequence>
<evidence type="ECO:0000256" key="2">
    <source>
        <dbReference type="SAM" id="Phobius"/>
    </source>
</evidence>
<evidence type="ECO:0000313" key="4">
    <source>
        <dbReference type="Proteomes" id="UP000465035"/>
    </source>
</evidence>
<reference evidence="3 4" key="1">
    <citation type="submission" date="2019-12" db="EMBL/GenBank/DDBJ databases">
        <title>Lactobacillus hilgardii FLUB.</title>
        <authorList>
            <person name="Gustaw K."/>
        </authorList>
    </citation>
    <scope>NUCLEOTIDE SEQUENCE [LARGE SCALE GENOMIC DNA]</scope>
    <source>
        <strain evidence="3 4">FLUB</strain>
    </source>
</reference>
<evidence type="ECO:0008006" key="5">
    <source>
        <dbReference type="Google" id="ProtNLM"/>
    </source>
</evidence>
<dbReference type="GeneID" id="69059429"/>
<organism evidence="3 4">
    <name type="scientific">Lentilactobacillus hilgardii</name>
    <name type="common">Lactobacillus hilgardii</name>
    <dbReference type="NCBI Taxonomy" id="1588"/>
    <lineage>
        <taxon>Bacteria</taxon>
        <taxon>Bacillati</taxon>
        <taxon>Bacillota</taxon>
        <taxon>Bacilli</taxon>
        <taxon>Lactobacillales</taxon>
        <taxon>Lactobacillaceae</taxon>
        <taxon>Lentilactobacillus</taxon>
    </lineage>
</organism>
<feature type="region of interest" description="Disordered" evidence="1">
    <location>
        <begin position="118"/>
        <end position="150"/>
    </location>
</feature>
<evidence type="ECO:0000256" key="1">
    <source>
        <dbReference type="SAM" id="MobiDB-lite"/>
    </source>
</evidence>
<dbReference type="RefSeq" id="WP_050757937.1">
    <property type="nucleotide sequence ID" value="NZ_CABKOL010000106.1"/>
</dbReference>
<dbReference type="EMBL" id="CP047121">
    <property type="protein sequence ID" value="QHB53167.1"/>
    <property type="molecule type" value="Genomic_DNA"/>
</dbReference>
<protein>
    <recommendedName>
        <fullName evidence="5">Phage holin</fullName>
    </recommendedName>
</protein>
<keyword evidence="2" id="KW-0812">Transmembrane</keyword>
<accession>A0A6P1E758</accession>
<dbReference type="AlphaFoldDB" id="A0A6P1E758"/>
<feature type="compositionally biased region" description="Polar residues" evidence="1">
    <location>
        <begin position="127"/>
        <end position="150"/>
    </location>
</feature>
<keyword evidence="2" id="KW-0472">Membrane</keyword>
<name>A0A6P1E758_LENHI</name>
<feature type="transmembrane region" description="Helical" evidence="2">
    <location>
        <begin position="12"/>
        <end position="29"/>
    </location>
</feature>
<gene>
    <name evidence="3" type="ORF">GQR93_13700</name>
</gene>
<proteinExistence type="predicted"/>
<dbReference type="SMR" id="A0A6P1E758"/>
<keyword evidence="2" id="KW-1133">Transmembrane helix</keyword>
<dbReference type="Proteomes" id="UP000465035">
    <property type="component" value="Chromosome"/>
</dbReference>